<reference evidence="3 4" key="1">
    <citation type="submission" date="2017-01" db="EMBL/GenBank/DDBJ databases">
        <authorList>
            <person name="Mah S.A."/>
            <person name="Swanson W.J."/>
            <person name="Moy G.W."/>
            <person name="Vacquier V.D."/>
        </authorList>
    </citation>
    <scope>NUCLEOTIDE SEQUENCE [LARGE SCALE GENOMIC DNA]</scope>
    <source>
        <strain evidence="3 4">DSM 22694</strain>
    </source>
</reference>
<dbReference type="eggNOG" id="COG0745">
    <property type="taxonomic scope" value="Bacteria"/>
</dbReference>
<organism evidence="3 4">
    <name type="scientific">Rhodoferax saidenbachensis</name>
    <dbReference type="NCBI Taxonomy" id="1484693"/>
    <lineage>
        <taxon>Bacteria</taxon>
        <taxon>Pseudomonadati</taxon>
        <taxon>Pseudomonadota</taxon>
        <taxon>Betaproteobacteria</taxon>
        <taxon>Burkholderiales</taxon>
        <taxon>Comamonadaceae</taxon>
        <taxon>Rhodoferax</taxon>
    </lineage>
</organism>
<dbReference type="InterPro" id="IPR011006">
    <property type="entry name" value="CheY-like_superfamily"/>
</dbReference>
<dbReference type="Proteomes" id="UP000186110">
    <property type="component" value="Chromosome"/>
</dbReference>
<dbReference type="RefSeq" id="WP_029709570.1">
    <property type="nucleotide sequence ID" value="NZ_CP019239.1"/>
</dbReference>
<evidence type="ECO:0000313" key="4">
    <source>
        <dbReference type="Proteomes" id="UP000186110"/>
    </source>
</evidence>
<name>A0A1P8KA08_9BURK</name>
<dbReference type="STRING" id="1484693.RS694_09990"/>
<dbReference type="GO" id="GO:0000160">
    <property type="term" value="P:phosphorelay signal transduction system"/>
    <property type="evidence" value="ECO:0007669"/>
    <property type="project" value="InterPro"/>
</dbReference>
<sequence length="245" mass="27099">MASNTWVKVVGFSDQERHSLNTLFRLSERHTPSYVLWKPDAPSPPQVALIDVDSYEAGLEMASPNLNPNLKLICVGAEPPPQAWRSFQRPVDWNALVQELDRLFAPPPDLDIDLGFGDSQDKTVPPGVKVCMLVGMTREQRLYLRARLALAGLTEVDDAETAGQASALMSQRQYELVVVGLELSDADPWSLVQALKDQQAPTRSVIVATESPTWAAMERAEQLACTGLLEIPFNPKQVLKLLQQV</sequence>
<evidence type="ECO:0000256" key="1">
    <source>
        <dbReference type="PROSITE-ProRule" id="PRU00169"/>
    </source>
</evidence>
<keyword evidence="4" id="KW-1185">Reference proteome</keyword>
<protein>
    <submittedName>
        <fullName evidence="3">Response regulator</fullName>
    </submittedName>
</protein>
<proteinExistence type="predicted"/>
<dbReference type="EMBL" id="CP019239">
    <property type="protein sequence ID" value="APW42830.1"/>
    <property type="molecule type" value="Genomic_DNA"/>
</dbReference>
<evidence type="ECO:0000313" key="3">
    <source>
        <dbReference type="EMBL" id="APW42830.1"/>
    </source>
</evidence>
<dbReference type="SUPFAM" id="SSF52172">
    <property type="entry name" value="CheY-like"/>
    <property type="match status" value="1"/>
</dbReference>
<accession>A0A1P8KA08</accession>
<dbReference type="AlphaFoldDB" id="A0A1P8KA08"/>
<dbReference type="KEGG" id="rsb:RS694_09990"/>
<gene>
    <name evidence="3" type="ORF">RS694_09990</name>
</gene>
<dbReference type="Gene3D" id="3.40.50.2300">
    <property type="match status" value="1"/>
</dbReference>
<dbReference type="InterPro" id="IPR001789">
    <property type="entry name" value="Sig_transdc_resp-reg_receiver"/>
</dbReference>
<comment type="caution">
    <text evidence="1">Lacks conserved residue(s) required for the propagation of feature annotation.</text>
</comment>
<evidence type="ECO:0000259" key="2">
    <source>
        <dbReference type="PROSITE" id="PS50110"/>
    </source>
</evidence>
<feature type="domain" description="Response regulatory" evidence="2">
    <location>
        <begin position="130"/>
        <end position="245"/>
    </location>
</feature>
<dbReference type="PROSITE" id="PS50110">
    <property type="entry name" value="RESPONSE_REGULATORY"/>
    <property type="match status" value="1"/>
</dbReference>